<comment type="caution">
    <text evidence="2">The sequence shown here is derived from an EMBL/GenBank/DDBJ whole genome shotgun (WGS) entry which is preliminary data.</text>
</comment>
<evidence type="ECO:0000256" key="1">
    <source>
        <dbReference type="SAM" id="Phobius"/>
    </source>
</evidence>
<accession>A0A398B1F6</accession>
<keyword evidence="3" id="KW-1185">Reference proteome</keyword>
<dbReference type="RefSeq" id="WP_119114000.1">
    <property type="nucleotide sequence ID" value="NZ_CBCSEO010000003.1"/>
</dbReference>
<sequence>MPILVLFIVISFSMYVFYKIKFVRSTLPAERQFLTSKSGIALGLFVSLFGVNQIFLYQTTVTYIISAIFVLLGGLNIWAGYKSYRHILPIAAEEAEKSRNL</sequence>
<evidence type="ECO:0000313" key="2">
    <source>
        <dbReference type="EMBL" id="RID83154.1"/>
    </source>
</evidence>
<dbReference type="Proteomes" id="UP000265816">
    <property type="component" value="Unassembled WGS sequence"/>
</dbReference>
<name>A0A398B1F6_9BACI</name>
<feature type="transmembrane region" description="Helical" evidence="1">
    <location>
        <begin position="39"/>
        <end position="57"/>
    </location>
</feature>
<gene>
    <name evidence="2" type="ORF">D1970_16685</name>
</gene>
<dbReference type="EMBL" id="QWVT01000029">
    <property type="protein sequence ID" value="RID83154.1"/>
    <property type="molecule type" value="Genomic_DNA"/>
</dbReference>
<reference evidence="2 3" key="1">
    <citation type="submission" date="2018-08" db="EMBL/GenBank/DDBJ databases">
        <title>Bacillus jemisoniae sp. nov., Bacillus chryseoplanitiae sp. nov., Bacillus resnikiae sp. nov., and Bacillus frankliniae sp. nov., isolated from Viking spacecraft and associated surfaces.</title>
        <authorList>
            <person name="Seuylemezian A."/>
            <person name="Vaishampayan P."/>
        </authorList>
    </citation>
    <scope>NUCLEOTIDE SEQUENCE [LARGE SCALE GENOMIC DNA]</scope>
    <source>
        <strain evidence="2 3">JJ-247</strain>
    </source>
</reference>
<keyword evidence="1" id="KW-0812">Transmembrane</keyword>
<protein>
    <recommendedName>
        <fullName evidence="4">YtpI family protein</fullName>
    </recommendedName>
</protein>
<proteinExistence type="predicted"/>
<keyword evidence="1" id="KW-1133">Transmembrane helix</keyword>
<evidence type="ECO:0008006" key="4">
    <source>
        <dbReference type="Google" id="ProtNLM"/>
    </source>
</evidence>
<dbReference type="InterPro" id="IPR025618">
    <property type="entry name" value="YtpI"/>
</dbReference>
<evidence type="ECO:0000313" key="3">
    <source>
        <dbReference type="Proteomes" id="UP000265816"/>
    </source>
</evidence>
<dbReference type="Pfam" id="PF14007">
    <property type="entry name" value="YtpI"/>
    <property type="match status" value="1"/>
</dbReference>
<dbReference type="OrthoDB" id="2453019at2"/>
<keyword evidence="1" id="KW-0472">Membrane</keyword>
<dbReference type="AlphaFoldDB" id="A0A398B1F6"/>
<feature type="transmembrane region" description="Helical" evidence="1">
    <location>
        <begin position="6"/>
        <end position="27"/>
    </location>
</feature>
<organism evidence="2 3">
    <name type="scientific">Mesobacillus zeae</name>
    <dbReference type="NCBI Taxonomy" id="1917180"/>
    <lineage>
        <taxon>Bacteria</taxon>
        <taxon>Bacillati</taxon>
        <taxon>Bacillota</taxon>
        <taxon>Bacilli</taxon>
        <taxon>Bacillales</taxon>
        <taxon>Bacillaceae</taxon>
        <taxon>Mesobacillus</taxon>
    </lineage>
</organism>
<feature type="transmembrane region" description="Helical" evidence="1">
    <location>
        <begin position="63"/>
        <end position="81"/>
    </location>
</feature>